<organism evidence="1 2">
    <name type="scientific">Pedobacter fastidiosus</name>
    <dbReference type="NCBI Taxonomy" id="2765361"/>
    <lineage>
        <taxon>Bacteria</taxon>
        <taxon>Pseudomonadati</taxon>
        <taxon>Bacteroidota</taxon>
        <taxon>Sphingobacteriia</taxon>
        <taxon>Sphingobacteriales</taxon>
        <taxon>Sphingobacteriaceae</taxon>
        <taxon>Pedobacter</taxon>
    </lineage>
</organism>
<keyword evidence="2" id="KW-1185">Reference proteome</keyword>
<dbReference type="SUPFAM" id="SSF56935">
    <property type="entry name" value="Porins"/>
    <property type="match status" value="1"/>
</dbReference>
<evidence type="ECO:0000313" key="2">
    <source>
        <dbReference type="Proteomes" id="UP000652755"/>
    </source>
</evidence>
<dbReference type="Proteomes" id="UP000652755">
    <property type="component" value="Unassembled WGS sequence"/>
</dbReference>
<dbReference type="InterPro" id="IPR008969">
    <property type="entry name" value="CarboxyPept-like_regulatory"/>
</dbReference>
<gene>
    <name evidence="1" type="ORF">H7U22_04055</name>
</gene>
<dbReference type="EMBL" id="JACRYL010000003">
    <property type="protein sequence ID" value="MBC6109588.1"/>
    <property type="molecule type" value="Genomic_DNA"/>
</dbReference>
<accession>A0ABR7KNM3</accession>
<reference evidence="1 2" key="1">
    <citation type="submission" date="2020-08" db="EMBL/GenBank/DDBJ databases">
        <authorList>
            <person name="Sun Q."/>
            <person name="Inoue M."/>
        </authorList>
    </citation>
    <scope>NUCLEOTIDE SEQUENCE [LARGE SCALE GENOMIC DNA]</scope>
    <source>
        <strain evidence="1 2">CCM 8938</strain>
    </source>
</reference>
<dbReference type="SUPFAM" id="SSF49464">
    <property type="entry name" value="Carboxypeptidase regulatory domain-like"/>
    <property type="match status" value="1"/>
</dbReference>
<keyword evidence="1" id="KW-0675">Receptor</keyword>
<comment type="caution">
    <text evidence="1">The sequence shown here is derived from an EMBL/GenBank/DDBJ whole genome shotgun (WGS) entry which is preliminary data.</text>
</comment>
<name>A0ABR7KNM3_9SPHI</name>
<evidence type="ECO:0000313" key="1">
    <source>
        <dbReference type="EMBL" id="MBC6109588.1"/>
    </source>
</evidence>
<protein>
    <submittedName>
        <fullName evidence="1">TonB-dependent receptor</fullName>
    </submittedName>
</protein>
<sequence length="878" mass="100023">MRTILFIVFIFCSFVSYSQSIIKGKIKSGQNDFVENANIILFKNNSDEVISYSISNEKGDFLISYPSSADSLRLEINCIGFAKLTKFLSNKPNQIINFSLQTAVNILPDVVVRQKSIQLNGDTISYNAKSFSDKSDRVILDVIKKIPGIKVTEYGQILFNNKPINKFYIEGKDLLEDRYNIASNNLPVDAVDQVQLLQNHQPIKLLKGLEQSDRAAINIKLNKDSKLHLLGNGHLGLGFSPFSTDNGLTLLKFKKNVQFINSLKYNNIGINLDQELNEQNYSVSLSESGSIKQDLVHLVKASTPPINQSRFWFNNNLLGSSNYLFGLSKLLDLKVNLAYENDRLTDTANSVTKIYLPEDTIIINENHIGLSSYSKILAGLTVQANTNKVYLKNSLKFQRVYSKAEDLISSGINQKLINPFINLINDLNSIINLENNLIGITSFTSFTNLPQNLSITPGPYEDILNSDRIYDKLFQTIQRRSFYTNNFGSFTKKLGIFSFANKFGITFLSQALENNLGLEENGEFNPVIGNFKNLIQRNRLKFYNDANLNLSHGRFNFSTGMKISSNTLINSNIDKKQKDNRWYLNPNISILYKPSTFWETNINLSTSNNFDNEYNASYILMDYRSLINNNVPLQETITKNLSYHIGYKNIINAVYSNLTVDYSKSVTNVLMSTIFDGVLNTKVAIAQNNPTNDLTFSWNINKYYLGLKTSFDLSLAYNVIKMNQLQQNVLAGFTSKTYSLGTNLTSKVGENITLKYILDLMVNKNSSKILEQDFDFTPIKLLKQDFNFKYFLEKDFQTNLSIEHYYNNAKTGKGLTYFFADYSFQKSISKPKLDFSATISNIFNTKTYSSYSYLNNIFINSDYTLRGRMFMFKVSFQF</sequence>
<dbReference type="RefSeq" id="WP_187070072.1">
    <property type="nucleotide sequence ID" value="NZ_JACRYL010000003.1"/>
</dbReference>
<proteinExistence type="predicted"/>